<name>A0ACD5A532_9ACTN</name>
<proteinExistence type="predicted"/>
<sequence>MANEYVRFQSVVPNEQGHFKGVFGLVNNLGRSGRLTAEQERFRRENNAWFDAAYTDPSTVDASVYDPRINPGAAAWFKPTAVHLIDRVAGYLEILAAHGVACHRVTSADPGQVVYEDDVQIVVVPQTV</sequence>
<evidence type="ECO:0000313" key="2">
    <source>
        <dbReference type="Proteomes" id="UP001432251"/>
    </source>
</evidence>
<gene>
    <name evidence="1" type="ORF">V2W30_02325</name>
</gene>
<organism evidence="1 2">
    <name type="scientific">Streptomyces citrinus</name>
    <dbReference type="NCBI Taxonomy" id="3118173"/>
    <lineage>
        <taxon>Bacteria</taxon>
        <taxon>Bacillati</taxon>
        <taxon>Actinomycetota</taxon>
        <taxon>Actinomycetes</taxon>
        <taxon>Kitasatosporales</taxon>
        <taxon>Streptomycetaceae</taxon>
        <taxon>Streptomyces</taxon>
    </lineage>
</organism>
<evidence type="ECO:0000313" key="1">
    <source>
        <dbReference type="EMBL" id="WWQ62315.1"/>
    </source>
</evidence>
<reference evidence="1" key="1">
    <citation type="journal article" date="2025" name="Int. J. Syst. Evol. Microbiol.">
        <title>Streptomyces citrinus sp. nov., with yellow diffusible pigment.</title>
        <authorList>
            <person name="He Y."/>
            <person name="Yang E."/>
            <person name="Xu J."/>
            <person name="Sun Y."/>
            <person name="Sun L."/>
        </authorList>
    </citation>
    <scope>NUCLEOTIDE SEQUENCE</scope>
    <source>
        <strain evidence="1">Q6</strain>
    </source>
</reference>
<keyword evidence="2" id="KW-1185">Reference proteome</keyword>
<dbReference type="Proteomes" id="UP001432251">
    <property type="component" value="Chromosome"/>
</dbReference>
<protein>
    <submittedName>
        <fullName evidence="1">Uncharacterized protein</fullName>
    </submittedName>
</protein>
<dbReference type="EMBL" id="CP146022">
    <property type="protein sequence ID" value="WWQ62315.1"/>
    <property type="molecule type" value="Genomic_DNA"/>
</dbReference>
<accession>A0ACD5A532</accession>